<evidence type="ECO:0000259" key="8">
    <source>
        <dbReference type="Pfam" id="PF14322"/>
    </source>
</evidence>
<dbReference type="InterPro" id="IPR011990">
    <property type="entry name" value="TPR-like_helical_dom_sf"/>
</dbReference>
<dbReference type="AlphaFoldDB" id="K9EJ92"/>
<evidence type="ECO:0000256" key="5">
    <source>
        <dbReference type="ARBA" id="ARBA00023237"/>
    </source>
</evidence>
<organism evidence="9 10">
    <name type="scientific">Bacteroides oleiciplenus YIT 12058</name>
    <dbReference type="NCBI Taxonomy" id="742727"/>
    <lineage>
        <taxon>Bacteria</taxon>
        <taxon>Pseudomonadati</taxon>
        <taxon>Bacteroidota</taxon>
        <taxon>Bacteroidia</taxon>
        <taxon>Bacteroidales</taxon>
        <taxon>Bacteroidaceae</taxon>
        <taxon>Bacteroides</taxon>
    </lineage>
</organism>
<comment type="similarity">
    <text evidence="2">Belongs to the SusD family.</text>
</comment>
<dbReference type="Proteomes" id="UP000009872">
    <property type="component" value="Unassembled WGS sequence"/>
</dbReference>
<protein>
    <recommendedName>
        <fullName evidence="11">RagB/SusD domain-containing protein</fullName>
    </recommendedName>
</protein>
<feature type="domain" description="RagB/SusD" evidence="7">
    <location>
        <begin position="290"/>
        <end position="609"/>
    </location>
</feature>
<feature type="signal peptide" evidence="6">
    <location>
        <begin position="1"/>
        <end position="22"/>
    </location>
</feature>
<evidence type="ECO:0000256" key="6">
    <source>
        <dbReference type="SAM" id="SignalP"/>
    </source>
</evidence>
<dbReference type="Gene3D" id="1.25.40.390">
    <property type="match status" value="1"/>
</dbReference>
<evidence type="ECO:0000256" key="1">
    <source>
        <dbReference type="ARBA" id="ARBA00004442"/>
    </source>
</evidence>
<dbReference type="GO" id="GO:0009279">
    <property type="term" value="C:cell outer membrane"/>
    <property type="evidence" value="ECO:0007669"/>
    <property type="project" value="UniProtKB-SubCell"/>
</dbReference>
<keyword evidence="10" id="KW-1185">Reference proteome</keyword>
<dbReference type="PATRIC" id="fig|742727.4.peg.2467"/>
<dbReference type="eggNOG" id="COG0436">
    <property type="taxonomic scope" value="Bacteria"/>
</dbReference>
<dbReference type="EMBL" id="ADLF01000009">
    <property type="protein sequence ID" value="EKU91007.1"/>
    <property type="molecule type" value="Genomic_DNA"/>
</dbReference>
<evidence type="ECO:0000256" key="3">
    <source>
        <dbReference type="ARBA" id="ARBA00022729"/>
    </source>
</evidence>
<keyword evidence="4" id="KW-0472">Membrane</keyword>
<reference evidence="9 10" key="1">
    <citation type="submission" date="2012-09" db="EMBL/GenBank/DDBJ databases">
        <title>The Genome Sequence of Bacteroides oleiciplenus YIT 12058.</title>
        <authorList>
            <consortium name="The Broad Institute Genome Sequencing Platform"/>
            <person name="Earl A."/>
            <person name="Ward D."/>
            <person name="Feldgarden M."/>
            <person name="Gevers D."/>
            <person name="Morotomi M."/>
            <person name="Walker B."/>
            <person name="Young S.K."/>
            <person name="Zeng Q."/>
            <person name="Gargeya S."/>
            <person name="Fitzgerald M."/>
            <person name="Haas B."/>
            <person name="Abouelleil A."/>
            <person name="Alvarado L."/>
            <person name="Arachchi H.M."/>
            <person name="Berlin A.M."/>
            <person name="Chapman S.B."/>
            <person name="Goldberg J."/>
            <person name="Griggs A."/>
            <person name="Gujja S."/>
            <person name="Hansen M."/>
            <person name="Howarth C."/>
            <person name="Imamovic A."/>
            <person name="Larimer J."/>
            <person name="McCowen C."/>
            <person name="Montmayeur A."/>
            <person name="Murphy C."/>
            <person name="Neiman D."/>
            <person name="Pearson M."/>
            <person name="Priest M."/>
            <person name="Roberts A."/>
            <person name="Saif S."/>
            <person name="Shea T."/>
            <person name="Sisk P."/>
            <person name="Sykes S."/>
            <person name="Wortman J."/>
            <person name="Nusbaum C."/>
            <person name="Birren B."/>
        </authorList>
    </citation>
    <scope>NUCLEOTIDE SEQUENCE [LARGE SCALE GENOMIC DNA]</scope>
    <source>
        <strain evidence="9 10">YIT 12058</strain>
    </source>
</reference>
<dbReference type="Pfam" id="PF07980">
    <property type="entry name" value="SusD_RagB"/>
    <property type="match status" value="1"/>
</dbReference>
<evidence type="ECO:0000256" key="2">
    <source>
        <dbReference type="ARBA" id="ARBA00006275"/>
    </source>
</evidence>
<keyword evidence="5" id="KW-0998">Cell outer membrane</keyword>
<dbReference type="InterPro" id="IPR033985">
    <property type="entry name" value="SusD-like_N"/>
</dbReference>
<feature type="domain" description="SusD-like N-terminal" evidence="8">
    <location>
        <begin position="102"/>
        <end position="233"/>
    </location>
</feature>
<evidence type="ECO:0000256" key="4">
    <source>
        <dbReference type="ARBA" id="ARBA00023136"/>
    </source>
</evidence>
<dbReference type="Pfam" id="PF14322">
    <property type="entry name" value="SusD-like_3"/>
    <property type="match status" value="1"/>
</dbReference>
<evidence type="ECO:0000259" key="7">
    <source>
        <dbReference type="Pfam" id="PF07980"/>
    </source>
</evidence>
<dbReference type="STRING" id="742727.HMPREF9447_02425"/>
<sequence>MKRIYSLSIALLSLLGVCSCDSYLNVNPKQVLDENILSKPSDIEGFVTAAYARMCEIGSFESVYMYWWSGSMRSDDVYKGGGGVADAIGSFGNMSLFTNVTSDTGGLDGTWYVSYQVIQRCNTAIQRMANFTEEELPEKNSYMGEMLFIRSFTLYRLKKLWKYVPYIDENVTGTSEAFEAVPNRESGQDNDLYLWQRILDDFKKAESLLPLDQRDKGRVSRNAATAMIARTMLNMAYEQDNRHQVVGINKQMLEEALPYIDKIIAQEGDRVGLEPDFANNFLLQYDNATKESIWELQFSINDGLSSGGRINRAEGLNHPYMWPKDENGNAKFQCCDFNHASYTLTNAFKTDQNGLPRFEDYNDDDYGQYIKNPDGSYNLDVVNSGAKDYFDKYTWDPRFSHTIVAPGQPWKYNPDLIFHSSASRDPITYSFLKPIKDMPDPDCGCLMYDGWQFNSMNKKMIRYDDVLLWKAEILIQLDREMEALPLINQIRSRAANSRIRLIKADNQPTMDYHVATYQPGVNCTWTRDYAWQALVWENRLEFACEGHRFFDLQRWGTLAETMNEYFAIERTRFPWFNSARFTAGRDEYFPISQPQMEYAKGNYTQNPGY</sequence>
<name>K9EJ92_9BACE</name>
<dbReference type="InterPro" id="IPR012944">
    <property type="entry name" value="SusD_RagB_dom"/>
</dbReference>
<comment type="caution">
    <text evidence="9">The sequence shown here is derived from an EMBL/GenBank/DDBJ whole genome shotgun (WGS) entry which is preliminary data.</text>
</comment>
<feature type="chain" id="PRO_5003927308" description="RagB/SusD domain-containing protein" evidence="6">
    <location>
        <begin position="23"/>
        <end position="609"/>
    </location>
</feature>
<evidence type="ECO:0008006" key="11">
    <source>
        <dbReference type="Google" id="ProtNLM"/>
    </source>
</evidence>
<dbReference type="HOGENOM" id="CLU_015553_1_0_10"/>
<dbReference type="RefSeq" id="WP_009129984.1">
    <property type="nucleotide sequence ID" value="NZ_JH992941.1"/>
</dbReference>
<proteinExistence type="inferred from homology"/>
<accession>K9EJ92</accession>
<gene>
    <name evidence="9" type="ORF">HMPREF9447_02425</name>
</gene>
<comment type="subcellular location">
    <subcellularLocation>
        <location evidence="1">Cell outer membrane</location>
    </subcellularLocation>
</comment>
<evidence type="ECO:0000313" key="10">
    <source>
        <dbReference type="Proteomes" id="UP000009872"/>
    </source>
</evidence>
<evidence type="ECO:0000313" key="9">
    <source>
        <dbReference type="EMBL" id="EKU91007.1"/>
    </source>
</evidence>
<dbReference type="PROSITE" id="PS51257">
    <property type="entry name" value="PROKAR_LIPOPROTEIN"/>
    <property type="match status" value="1"/>
</dbReference>
<keyword evidence="3 6" id="KW-0732">Signal</keyword>
<dbReference type="SUPFAM" id="SSF48452">
    <property type="entry name" value="TPR-like"/>
    <property type="match status" value="1"/>
</dbReference>